<organism evidence="2 3">
    <name type="scientific">Hymenobacter volaticus</name>
    <dbReference type="NCBI Taxonomy" id="2932254"/>
    <lineage>
        <taxon>Bacteria</taxon>
        <taxon>Pseudomonadati</taxon>
        <taxon>Bacteroidota</taxon>
        <taxon>Cytophagia</taxon>
        <taxon>Cytophagales</taxon>
        <taxon>Hymenobacteraceae</taxon>
        <taxon>Hymenobacter</taxon>
    </lineage>
</organism>
<evidence type="ECO:0000313" key="3">
    <source>
        <dbReference type="Proteomes" id="UP000830401"/>
    </source>
</evidence>
<name>A0ABY4G647_9BACT</name>
<dbReference type="Pfam" id="PF03993">
    <property type="entry name" value="DUF349"/>
    <property type="match status" value="2"/>
</dbReference>
<gene>
    <name evidence="2" type="ORF">MUN86_21175</name>
</gene>
<evidence type="ECO:0000256" key="1">
    <source>
        <dbReference type="SAM" id="MobiDB-lite"/>
    </source>
</evidence>
<feature type="region of interest" description="Disordered" evidence="1">
    <location>
        <begin position="236"/>
        <end position="261"/>
    </location>
</feature>
<protein>
    <submittedName>
        <fullName evidence="2">DUF349 domain-containing protein</fullName>
    </submittedName>
</protein>
<proteinExistence type="predicted"/>
<dbReference type="Proteomes" id="UP000830401">
    <property type="component" value="Chromosome"/>
</dbReference>
<evidence type="ECO:0000313" key="2">
    <source>
        <dbReference type="EMBL" id="UOQ65994.1"/>
    </source>
</evidence>
<dbReference type="EMBL" id="CP095061">
    <property type="protein sequence ID" value="UOQ65994.1"/>
    <property type="molecule type" value="Genomic_DNA"/>
</dbReference>
<keyword evidence="3" id="KW-1185">Reference proteome</keyword>
<feature type="compositionally biased region" description="Polar residues" evidence="1">
    <location>
        <begin position="243"/>
        <end position="261"/>
    </location>
</feature>
<reference evidence="2" key="1">
    <citation type="submission" date="2022-04" db="EMBL/GenBank/DDBJ databases">
        <title>Hymenobacter sp. isolated from the air.</title>
        <authorList>
            <person name="Won M."/>
            <person name="Lee C.-M."/>
            <person name="Woen H.-Y."/>
            <person name="Kwon S.-W."/>
        </authorList>
    </citation>
    <scope>NUCLEOTIDE SEQUENCE</scope>
    <source>
        <strain evidence="2">5420S-77</strain>
    </source>
</reference>
<dbReference type="InterPro" id="IPR007139">
    <property type="entry name" value="DUF349"/>
</dbReference>
<dbReference type="RefSeq" id="WP_245119974.1">
    <property type="nucleotide sequence ID" value="NZ_CP095061.1"/>
</dbReference>
<sequence length="261" mass="29717">MEQQDHLLAEARRYGYIEGDEVWLKSFMNLPARKVGQVKESADASLLYFANRFELFRGKVEDLLQKIEESENKGSFLMKALHLKEQVASYDALGDFESLHRRLSEAEEAIKVTVARNREKNLATKISLIQQVEALHNALDWATAGDELQELRQAWIKTGPVDKQLTDELENRFRVAADEFFVRRKAFQNEKKAMTNRAADQFRSLIRQSEGLQNSTDFEGTTAKLKKLQQDWKEVGAPYPVSKPTTSGRSSALPTTTFSSA</sequence>
<accession>A0ABY4G647</accession>